<dbReference type="Proteomes" id="UP000887013">
    <property type="component" value="Unassembled WGS sequence"/>
</dbReference>
<accession>A0A8X6MJ57</accession>
<name>A0A8X6MJ57_NEPPI</name>
<keyword evidence="2" id="KW-1185">Reference proteome</keyword>
<evidence type="ECO:0000313" key="1">
    <source>
        <dbReference type="EMBL" id="GFS56392.1"/>
    </source>
</evidence>
<protein>
    <submittedName>
        <fullName evidence="1">Uncharacterized protein</fullName>
    </submittedName>
</protein>
<dbReference type="EMBL" id="BMAW01092692">
    <property type="protein sequence ID" value="GFS56392.1"/>
    <property type="molecule type" value="Genomic_DNA"/>
</dbReference>
<dbReference type="OrthoDB" id="8196329at2759"/>
<sequence length="109" mass="12518">MKSFKKAFYEACSFWMRKYPYMKISLKDIASLLNIAFSRKWRVKLAQPGFKYNDICRLNHIIFGDYSALPFAVDPAQNSIKSILTTEEFGVAPPTTVLIFPDPLKRSSS</sequence>
<dbReference type="AlphaFoldDB" id="A0A8X6MJ57"/>
<evidence type="ECO:0000313" key="2">
    <source>
        <dbReference type="Proteomes" id="UP000887013"/>
    </source>
</evidence>
<comment type="caution">
    <text evidence="1">The sequence shown here is derived from an EMBL/GenBank/DDBJ whole genome shotgun (WGS) entry which is preliminary data.</text>
</comment>
<organism evidence="1 2">
    <name type="scientific">Nephila pilipes</name>
    <name type="common">Giant wood spider</name>
    <name type="synonym">Nephila maculata</name>
    <dbReference type="NCBI Taxonomy" id="299642"/>
    <lineage>
        <taxon>Eukaryota</taxon>
        <taxon>Metazoa</taxon>
        <taxon>Ecdysozoa</taxon>
        <taxon>Arthropoda</taxon>
        <taxon>Chelicerata</taxon>
        <taxon>Arachnida</taxon>
        <taxon>Araneae</taxon>
        <taxon>Araneomorphae</taxon>
        <taxon>Entelegynae</taxon>
        <taxon>Araneoidea</taxon>
        <taxon>Nephilidae</taxon>
        <taxon>Nephila</taxon>
    </lineage>
</organism>
<proteinExistence type="predicted"/>
<reference evidence="1" key="1">
    <citation type="submission" date="2020-08" db="EMBL/GenBank/DDBJ databases">
        <title>Multicomponent nature underlies the extraordinary mechanical properties of spider dragline silk.</title>
        <authorList>
            <person name="Kono N."/>
            <person name="Nakamura H."/>
            <person name="Mori M."/>
            <person name="Yoshida Y."/>
            <person name="Ohtoshi R."/>
            <person name="Malay A.D."/>
            <person name="Moran D.A.P."/>
            <person name="Tomita M."/>
            <person name="Numata K."/>
            <person name="Arakawa K."/>
        </authorList>
    </citation>
    <scope>NUCLEOTIDE SEQUENCE</scope>
</reference>
<gene>
    <name evidence="1" type="primary">AVEN_82319_1</name>
    <name evidence="1" type="ORF">NPIL_124721</name>
</gene>